<feature type="compositionally biased region" description="Acidic residues" evidence="6">
    <location>
        <begin position="101"/>
        <end position="115"/>
    </location>
</feature>
<dbReference type="OrthoDB" id="1898716at2759"/>
<dbReference type="GO" id="GO:0045944">
    <property type="term" value="P:positive regulation of transcription by RNA polymerase II"/>
    <property type="evidence" value="ECO:0007669"/>
    <property type="project" value="TreeGrafter"/>
</dbReference>
<feature type="compositionally biased region" description="Polar residues" evidence="6">
    <location>
        <begin position="396"/>
        <end position="425"/>
    </location>
</feature>
<dbReference type="SMART" id="SM00432">
    <property type="entry name" value="MADS"/>
    <property type="match status" value="1"/>
</dbReference>
<organism evidence="8 9">
    <name type="scientific">Moniliophthora roreri (strain MCA 2997)</name>
    <name type="common">Cocoa frosty pod rot fungus</name>
    <name type="synonym">Crinipellis roreri</name>
    <dbReference type="NCBI Taxonomy" id="1381753"/>
    <lineage>
        <taxon>Eukaryota</taxon>
        <taxon>Fungi</taxon>
        <taxon>Dikarya</taxon>
        <taxon>Basidiomycota</taxon>
        <taxon>Agaricomycotina</taxon>
        <taxon>Agaricomycetes</taxon>
        <taxon>Agaricomycetidae</taxon>
        <taxon>Agaricales</taxon>
        <taxon>Marasmiineae</taxon>
        <taxon>Marasmiaceae</taxon>
        <taxon>Moniliophthora</taxon>
    </lineage>
</organism>
<feature type="region of interest" description="Disordered" evidence="6">
    <location>
        <begin position="80"/>
        <end position="243"/>
    </location>
</feature>
<comment type="subcellular location">
    <subcellularLocation>
        <location evidence="1">Nucleus</location>
    </subcellularLocation>
</comment>
<accession>V2X0A5</accession>
<dbReference type="Proteomes" id="UP000017559">
    <property type="component" value="Unassembled WGS sequence"/>
</dbReference>
<evidence type="ECO:0000256" key="1">
    <source>
        <dbReference type="ARBA" id="ARBA00004123"/>
    </source>
</evidence>
<feature type="region of interest" description="Disordered" evidence="6">
    <location>
        <begin position="378"/>
        <end position="494"/>
    </location>
</feature>
<evidence type="ECO:0000256" key="6">
    <source>
        <dbReference type="SAM" id="MobiDB-lite"/>
    </source>
</evidence>
<dbReference type="PANTHER" id="PTHR11945:SF534">
    <property type="entry name" value="MYOCYTE-SPECIFIC ENHANCER FACTOR 2"/>
    <property type="match status" value="1"/>
</dbReference>
<name>V2X0A5_MONRO</name>
<evidence type="ECO:0000256" key="2">
    <source>
        <dbReference type="ARBA" id="ARBA00023015"/>
    </source>
</evidence>
<keyword evidence="3" id="KW-0238">DNA-binding</keyword>
<dbReference type="InterPro" id="IPR002100">
    <property type="entry name" value="TF_MADSbox"/>
</dbReference>
<evidence type="ECO:0000259" key="7">
    <source>
        <dbReference type="PROSITE" id="PS50066"/>
    </source>
</evidence>
<dbReference type="EMBL" id="AWSO01000275">
    <property type="protein sequence ID" value="ESK92553.1"/>
    <property type="molecule type" value="Genomic_DNA"/>
</dbReference>
<protein>
    <submittedName>
        <fullName evidence="8">Srf-type transcription factor</fullName>
    </submittedName>
</protein>
<dbReference type="PRINTS" id="PR00404">
    <property type="entry name" value="MADSDOMAIN"/>
</dbReference>
<evidence type="ECO:0000256" key="3">
    <source>
        <dbReference type="ARBA" id="ARBA00023125"/>
    </source>
</evidence>
<dbReference type="GO" id="GO:0046983">
    <property type="term" value="F:protein dimerization activity"/>
    <property type="evidence" value="ECO:0007669"/>
    <property type="project" value="InterPro"/>
</dbReference>
<keyword evidence="9" id="KW-1185">Reference proteome</keyword>
<feature type="compositionally biased region" description="Basic residues" evidence="6">
    <location>
        <begin position="149"/>
        <end position="166"/>
    </location>
</feature>
<feature type="compositionally biased region" description="Basic residues" evidence="6">
    <location>
        <begin position="484"/>
        <end position="494"/>
    </location>
</feature>
<feature type="domain" description="MADS-box" evidence="7">
    <location>
        <begin position="1"/>
        <end position="51"/>
    </location>
</feature>
<proteinExistence type="predicted"/>
<keyword evidence="5" id="KW-0539">Nucleus</keyword>
<dbReference type="SUPFAM" id="SSF55455">
    <property type="entry name" value="SRF-like"/>
    <property type="match status" value="1"/>
</dbReference>
<feature type="compositionally biased region" description="Pro residues" evidence="6">
    <location>
        <begin position="434"/>
        <end position="445"/>
    </location>
</feature>
<evidence type="ECO:0000313" key="8">
    <source>
        <dbReference type="EMBL" id="ESK92553.1"/>
    </source>
</evidence>
<dbReference type="AlphaFoldDB" id="V2X0A5"/>
<dbReference type="InterPro" id="IPR036879">
    <property type="entry name" value="TF_MADSbox_sf"/>
</dbReference>
<dbReference type="PANTHER" id="PTHR11945">
    <property type="entry name" value="MADS BOX PROTEIN"/>
    <property type="match status" value="1"/>
</dbReference>
<evidence type="ECO:0000256" key="4">
    <source>
        <dbReference type="ARBA" id="ARBA00023163"/>
    </source>
</evidence>
<dbReference type="STRING" id="1381753.V2X0A5"/>
<dbReference type="Gene3D" id="3.40.1810.10">
    <property type="entry name" value="Transcription factor, MADS-box"/>
    <property type="match status" value="1"/>
</dbReference>
<dbReference type="HOGENOM" id="CLU_552182_0_0_1"/>
<keyword evidence="4" id="KW-0804">Transcription</keyword>
<keyword evidence="2" id="KW-0805">Transcription regulation</keyword>
<feature type="compositionally biased region" description="Low complexity" evidence="6">
    <location>
        <begin position="167"/>
        <end position="183"/>
    </location>
</feature>
<reference evidence="8 9" key="1">
    <citation type="journal article" date="2014" name="BMC Genomics">
        <title>Genome and secretome analysis of the hemibiotrophic fungal pathogen, Moniliophthora roreri, which causes frosty pod rot disease of cacao: mechanisms of the biotrophic and necrotrophic phases.</title>
        <authorList>
            <person name="Meinhardt L.W."/>
            <person name="Costa G.G.L."/>
            <person name="Thomazella D.P.T."/>
            <person name="Teixeira P.J.P.L."/>
            <person name="Carazzolle M.F."/>
            <person name="Schuster S.C."/>
            <person name="Carlson J.E."/>
            <person name="Guiltinan M.J."/>
            <person name="Mieczkowski P."/>
            <person name="Farmer A."/>
            <person name="Ramaraj T."/>
            <person name="Crozier J."/>
            <person name="Davis R.E."/>
            <person name="Shao J."/>
            <person name="Melnick R.L."/>
            <person name="Pereira G.A.G."/>
            <person name="Bailey B.A."/>
        </authorList>
    </citation>
    <scope>NUCLEOTIDE SEQUENCE [LARGE SCALE GENOMIC DNA]</scope>
    <source>
        <strain evidence="8 9">MCA 2997</strain>
    </source>
</reference>
<dbReference type="Pfam" id="PF00319">
    <property type="entry name" value="SRF-TF"/>
    <property type="match status" value="1"/>
</dbReference>
<evidence type="ECO:0000313" key="9">
    <source>
        <dbReference type="Proteomes" id="UP000017559"/>
    </source>
</evidence>
<sequence length="494" mass="53688">MGRRKIEIQPITHERNRSVTFLKRKNGLFKKAYELGVLCSVDVAVIIFDEKPGQQQKLYEYSSSNIRDIVKRHVRYIGDRDSRVPSDFSGEGGAGSKVDDHDEDGEADEEELEDEPVSKKGRKGNKDDRRPTVSTTQKSSTTIPTSSSRHTHHSSSHSHKRKRSRSRSSSLSLSRSRSSSPARSPRRGAREPNPLSLPTSIPTPRSEHNDYQLPSRGSINSPHETSRPGFDYGSRGMGGPGYQGSGNGYQFPAFHQSASHPPNMGGAYNFTPPSPAPSSGGGVPSAILQGGGSFNDIMDSRGVFGPPDRGVFEAPNRPVFGGGGGGVGVIGGITIPNGEVLDVKMYRQMLLDQQMQAQSQQQQTQSTMHDLFSIFSERGGQQQQQQHQHQQPPPYSLSNVSLPVDWPSSQSSGRHVQATASNPSHNWLDFLSGPPQPTGPPPPPSSQQQYRADNISMLGDIFGASAPAPQDDDSGSEYDPSSRISKRGGGRTRR</sequence>
<dbReference type="GO" id="GO:0005634">
    <property type="term" value="C:nucleus"/>
    <property type="evidence" value="ECO:0007669"/>
    <property type="project" value="UniProtKB-SubCell"/>
</dbReference>
<dbReference type="GO" id="GO:0000978">
    <property type="term" value="F:RNA polymerase II cis-regulatory region sequence-specific DNA binding"/>
    <property type="evidence" value="ECO:0007669"/>
    <property type="project" value="TreeGrafter"/>
</dbReference>
<comment type="caution">
    <text evidence="8">The sequence shown here is derived from an EMBL/GenBank/DDBJ whole genome shotgun (WGS) entry which is preliminary data.</text>
</comment>
<dbReference type="KEGG" id="mrr:Moror_4352"/>
<feature type="compositionally biased region" description="Low complexity" evidence="6">
    <location>
        <begin position="381"/>
        <end position="390"/>
    </location>
</feature>
<feature type="compositionally biased region" description="Low complexity" evidence="6">
    <location>
        <begin position="134"/>
        <end position="148"/>
    </location>
</feature>
<gene>
    <name evidence="8" type="ORF">Moror_4352</name>
</gene>
<evidence type="ECO:0000256" key="5">
    <source>
        <dbReference type="ARBA" id="ARBA00023242"/>
    </source>
</evidence>
<dbReference type="PROSITE" id="PS50066">
    <property type="entry name" value="MADS_BOX_2"/>
    <property type="match status" value="1"/>
</dbReference>
<dbReference type="GO" id="GO:0000981">
    <property type="term" value="F:DNA-binding transcription factor activity, RNA polymerase II-specific"/>
    <property type="evidence" value="ECO:0007669"/>
    <property type="project" value="TreeGrafter"/>
</dbReference>